<dbReference type="SUPFAM" id="SSF56112">
    <property type="entry name" value="Protein kinase-like (PK-like)"/>
    <property type="match status" value="1"/>
</dbReference>
<keyword evidence="1" id="KW-0472">Membrane</keyword>
<protein>
    <recommendedName>
        <fullName evidence="4">Protein kinase domain-containing protein</fullName>
    </recommendedName>
</protein>
<comment type="caution">
    <text evidence="2">The sequence shown here is derived from an EMBL/GenBank/DDBJ whole genome shotgun (WGS) entry which is preliminary data.</text>
</comment>
<keyword evidence="3" id="KW-1185">Reference proteome</keyword>
<feature type="transmembrane region" description="Helical" evidence="1">
    <location>
        <begin position="287"/>
        <end position="308"/>
    </location>
</feature>
<dbReference type="Proteomes" id="UP000245959">
    <property type="component" value="Unassembled WGS sequence"/>
</dbReference>
<evidence type="ECO:0000313" key="3">
    <source>
        <dbReference type="Proteomes" id="UP000245959"/>
    </source>
</evidence>
<evidence type="ECO:0000313" key="2">
    <source>
        <dbReference type="EMBL" id="PVY42800.1"/>
    </source>
</evidence>
<dbReference type="GeneID" id="78295023"/>
<accession>A0A2U1B299</accession>
<reference evidence="2 3" key="1">
    <citation type="submission" date="2018-04" db="EMBL/GenBank/DDBJ databases">
        <title>Genomic Encyclopedia of Type Strains, Phase IV (KMG-IV): sequencing the most valuable type-strain genomes for metagenomic binning, comparative biology and taxonomic classification.</title>
        <authorList>
            <person name="Goeker M."/>
        </authorList>
    </citation>
    <scope>NUCLEOTIDE SEQUENCE [LARGE SCALE GENOMIC DNA]</scope>
    <source>
        <strain evidence="2 3">DSM 14823</strain>
    </source>
</reference>
<dbReference type="RefSeq" id="WP_116883711.1">
    <property type="nucleotide sequence ID" value="NZ_CABMMC010000015.1"/>
</dbReference>
<keyword evidence="1" id="KW-0812">Transmembrane</keyword>
<keyword evidence="1" id="KW-1133">Transmembrane helix</keyword>
<evidence type="ECO:0000256" key="1">
    <source>
        <dbReference type="SAM" id="Phobius"/>
    </source>
</evidence>
<dbReference type="Gene3D" id="1.10.510.10">
    <property type="entry name" value="Transferase(Phosphotransferase) domain 1"/>
    <property type="match status" value="1"/>
</dbReference>
<dbReference type="AlphaFoldDB" id="A0A2U1B299"/>
<name>A0A2U1B299_9BACT</name>
<evidence type="ECO:0008006" key="4">
    <source>
        <dbReference type="Google" id="ProtNLM"/>
    </source>
</evidence>
<proteinExistence type="predicted"/>
<organism evidence="2 3">
    <name type="scientific">Victivallis vadensis</name>
    <dbReference type="NCBI Taxonomy" id="172901"/>
    <lineage>
        <taxon>Bacteria</taxon>
        <taxon>Pseudomonadati</taxon>
        <taxon>Lentisphaerota</taxon>
        <taxon>Lentisphaeria</taxon>
        <taxon>Victivallales</taxon>
        <taxon>Victivallaceae</taxon>
        <taxon>Victivallis</taxon>
    </lineage>
</organism>
<dbReference type="InterPro" id="IPR011009">
    <property type="entry name" value="Kinase-like_dom_sf"/>
</dbReference>
<gene>
    <name evidence="2" type="ORF">C8D82_110109</name>
</gene>
<sequence>MKVPLLPKTTPGGNPAAARLASLRTGEEFNGYQLLDDGMETGHFRSFRVIHIQLGARRILRILKPDSVERAPEVGEQFLERCGRAARIDSSALLRIFEATTDRASGLLYAVLDFPEAQPLEEYGNFGFFTPAETVSAALTLAEAIAALDAKLLSHGNISAHTLLIGDSGFKLAGFESAIDEVNLRIAGGSNPDIHNAGALLFRMLTGVEPPKTGRYAGPDVRKARSDVPGPLALLIMRMLSGNSAAGFGSVTELLFATRKLAGEFPPELPDLSPNRPRRNRPQLGRLVPRLSTLYLIAALLLLSFALFGRGRREFRRWHDRPRPEPVLSEQARQLQQEQARLEADYRRLKTARDAWRIVLKTEPPEENR</sequence>
<dbReference type="EMBL" id="QEKH01000010">
    <property type="protein sequence ID" value="PVY42800.1"/>
    <property type="molecule type" value="Genomic_DNA"/>
</dbReference>